<evidence type="ECO:0000313" key="2">
    <source>
        <dbReference type="Proteomes" id="UP001497535"/>
    </source>
</evidence>
<evidence type="ECO:0000313" key="1">
    <source>
        <dbReference type="EMBL" id="CAK5081935.1"/>
    </source>
</evidence>
<accession>A0ACB0ZSK9</accession>
<proteinExistence type="predicted"/>
<organism evidence="1 2">
    <name type="scientific">Meloidogyne enterolobii</name>
    <name type="common">Root-knot nematode worm</name>
    <name type="synonym">Meloidogyne mayaguensis</name>
    <dbReference type="NCBI Taxonomy" id="390850"/>
    <lineage>
        <taxon>Eukaryota</taxon>
        <taxon>Metazoa</taxon>
        <taxon>Ecdysozoa</taxon>
        <taxon>Nematoda</taxon>
        <taxon>Chromadorea</taxon>
        <taxon>Rhabditida</taxon>
        <taxon>Tylenchina</taxon>
        <taxon>Tylenchomorpha</taxon>
        <taxon>Tylenchoidea</taxon>
        <taxon>Meloidogynidae</taxon>
        <taxon>Meloidogyninae</taxon>
        <taxon>Meloidogyne</taxon>
    </lineage>
</organism>
<dbReference type="Proteomes" id="UP001497535">
    <property type="component" value="Unassembled WGS sequence"/>
</dbReference>
<name>A0ACB0ZSK9_MELEN</name>
<dbReference type="EMBL" id="CAVMJV010000045">
    <property type="protein sequence ID" value="CAK5081935.1"/>
    <property type="molecule type" value="Genomic_DNA"/>
</dbReference>
<protein>
    <submittedName>
        <fullName evidence="1">Uncharacterized protein</fullName>
    </submittedName>
</protein>
<sequence length="187" mass="21514">MNCTKKITTKCKIELKSTTNFLDNLMNYIQFLLFCCPSLQSIEFDFTFDSKLKTNFCISSGFYKLISGGSVPSLSPEEFVTNLELFFTSIIDFLKNLEKGGKDLKIKIEFYSTFDTNTFDLIPKNNLGTHIEKDLLVDTTNANYLDESPEHYARDIEIVDSIGRQHKCLFKIFSVIPAYIECTFSFF</sequence>
<comment type="caution">
    <text evidence="1">The sequence shown here is derived from an EMBL/GenBank/DDBJ whole genome shotgun (WGS) entry which is preliminary data.</text>
</comment>
<keyword evidence="2" id="KW-1185">Reference proteome</keyword>
<gene>
    <name evidence="1" type="ORF">MENTE1834_LOCUS29175</name>
</gene>
<reference evidence="1" key="1">
    <citation type="submission" date="2023-11" db="EMBL/GenBank/DDBJ databases">
        <authorList>
            <person name="Poullet M."/>
        </authorList>
    </citation>
    <scope>NUCLEOTIDE SEQUENCE</scope>
    <source>
        <strain evidence="1">E1834</strain>
    </source>
</reference>